<accession>A0A0E9Q0G3</accession>
<sequence>MAGNIISNYLECT</sequence>
<dbReference type="EMBL" id="GBXM01098565">
    <property type="protein sequence ID" value="JAH10012.1"/>
    <property type="molecule type" value="Transcribed_RNA"/>
</dbReference>
<proteinExistence type="predicted"/>
<protein>
    <submittedName>
        <fullName evidence="1">Uncharacterized protein</fullName>
    </submittedName>
</protein>
<evidence type="ECO:0000313" key="1">
    <source>
        <dbReference type="EMBL" id="JAH10012.1"/>
    </source>
</evidence>
<organism evidence="1">
    <name type="scientific">Anguilla anguilla</name>
    <name type="common">European freshwater eel</name>
    <name type="synonym">Muraena anguilla</name>
    <dbReference type="NCBI Taxonomy" id="7936"/>
    <lineage>
        <taxon>Eukaryota</taxon>
        <taxon>Metazoa</taxon>
        <taxon>Chordata</taxon>
        <taxon>Craniata</taxon>
        <taxon>Vertebrata</taxon>
        <taxon>Euteleostomi</taxon>
        <taxon>Actinopterygii</taxon>
        <taxon>Neopterygii</taxon>
        <taxon>Teleostei</taxon>
        <taxon>Anguilliformes</taxon>
        <taxon>Anguillidae</taxon>
        <taxon>Anguilla</taxon>
    </lineage>
</organism>
<reference evidence="1" key="1">
    <citation type="submission" date="2014-11" db="EMBL/GenBank/DDBJ databases">
        <authorList>
            <person name="Amaro Gonzalez C."/>
        </authorList>
    </citation>
    <scope>NUCLEOTIDE SEQUENCE</scope>
</reference>
<reference evidence="1" key="2">
    <citation type="journal article" date="2015" name="Fish Shellfish Immunol.">
        <title>Early steps in the European eel (Anguilla anguilla)-Vibrio vulnificus interaction in the gills: Role of the RtxA13 toxin.</title>
        <authorList>
            <person name="Callol A."/>
            <person name="Pajuelo D."/>
            <person name="Ebbesson L."/>
            <person name="Teles M."/>
            <person name="MacKenzie S."/>
            <person name="Amaro C."/>
        </authorList>
    </citation>
    <scope>NUCLEOTIDE SEQUENCE</scope>
</reference>
<name>A0A0E9Q0G3_ANGAN</name>